<keyword evidence="2" id="KW-1185">Reference proteome</keyword>
<reference evidence="1 2" key="1">
    <citation type="journal article" date="2018" name="Front. Plant Sci.">
        <title>Red Clover (Trifolium pratense) and Zigzag Clover (T. medium) - A Picture of Genomic Similarities and Differences.</title>
        <authorList>
            <person name="Dluhosova J."/>
            <person name="Istvanek J."/>
            <person name="Nedelnik J."/>
            <person name="Repkova J."/>
        </authorList>
    </citation>
    <scope>NUCLEOTIDE SEQUENCE [LARGE SCALE GENOMIC DNA]</scope>
    <source>
        <strain evidence="2">cv. 10/8</strain>
        <tissue evidence="1">Leaf</tissue>
    </source>
</reference>
<sequence length="167" mass="18902">MGFHEKATEQESRELKGILETYEKASGQAINLQKSEFYYRRNTTTKVQFSNAIGKQGWKLQTDKDAIVVDKLGARWIVGRGESIPVWGAPWIRGGNSFYVKSDMGVGMENMKVSHLFDCGGKLDKTNEEDNVLIWSKSRDGRFSVKSAYYSIMEELIDNFSLGKEGN</sequence>
<dbReference type="EMBL" id="LXQA010007326">
    <property type="protein sequence ID" value="MCH84755.1"/>
    <property type="molecule type" value="Genomic_DNA"/>
</dbReference>
<evidence type="ECO:0000313" key="2">
    <source>
        <dbReference type="Proteomes" id="UP000265520"/>
    </source>
</evidence>
<dbReference type="Proteomes" id="UP000265520">
    <property type="component" value="Unassembled WGS sequence"/>
</dbReference>
<dbReference type="AlphaFoldDB" id="A0A392MCC5"/>
<proteinExistence type="predicted"/>
<accession>A0A392MCC5</accession>
<organism evidence="1 2">
    <name type="scientific">Trifolium medium</name>
    <dbReference type="NCBI Taxonomy" id="97028"/>
    <lineage>
        <taxon>Eukaryota</taxon>
        <taxon>Viridiplantae</taxon>
        <taxon>Streptophyta</taxon>
        <taxon>Embryophyta</taxon>
        <taxon>Tracheophyta</taxon>
        <taxon>Spermatophyta</taxon>
        <taxon>Magnoliopsida</taxon>
        <taxon>eudicotyledons</taxon>
        <taxon>Gunneridae</taxon>
        <taxon>Pentapetalae</taxon>
        <taxon>rosids</taxon>
        <taxon>fabids</taxon>
        <taxon>Fabales</taxon>
        <taxon>Fabaceae</taxon>
        <taxon>Papilionoideae</taxon>
        <taxon>50 kb inversion clade</taxon>
        <taxon>NPAAA clade</taxon>
        <taxon>Hologalegina</taxon>
        <taxon>IRL clade</taxon>
        <taxon>Trifolieae</taxon>
        <taxon>Trifolium</taxon>
    </lineage>
</organism>
<evidence type="ECO:0008006" key="3">
    <source>
        <dbReference type="Google" id="ProtNLM"/>
    </source>
</evidence>
<name>A0A392MCC5_9FABA</name>
<evidence type="ECO:0000313" key="1">
    <source>
        <dbReference type="EMBL" id="MCH84755.1"/>
    </source>
</evidence>
<protein>
    <recommendedName>
        <fullName evidence="3">RNA-directed DNA polymerase (Reverse transcriptase)</fullName>
    </recommendedName>
</protein>
<comment type="caution">
    <text evidence="1">The sequence shown here is derived from an EMBL/GenBank/DDBJ whole genome shotgun (WGS) entry which is preliminary data.</text>
</comment>
<gene>
    <name evidence="1" type="ORF">A2U01_0005591</name>
</gene>